<dbReference type="SUPFAM" id="SSF69318">
    <property type="entry name" value="Integrin alpha N-terminal domain"/>
    <property type="match status" value="1"/>
</dbReference>
<keyword evidence="4" id="KW-1185">Reference proteome</keyword>
<feature type="signal peptide" evidence="2">
    <location>
        <begin position="1"/>
        <end position="35"/>
    </location>
</feature>
<evidence type="ECO:0000256" key="2">
    <source>
        <dbReference type="SAM" id="SignalP"/>
    </source>
</evidence>
<dbReference type="EMBL" id="JACYXC010000001">
    <property type="protein sequence ID" value="MBH5337475.1"/>
    <property type="molecule type" value="Genomic_DNA"/>
</dbReference>
<dbReference type="RefSeq" id="WP_197990767.1">
    <property type="nucleotide sequence ID" value="NZ_JACYXC010000001.1"/>
</dbReference>
<evidence type="ECO:0000313" key="4">
    <source>
        <dbReference type="Proteomes" id="UP000807371"/>
    </source>
</evidence>
<reference evidence="3 4" key="1">
    <citation type="submission" date="2020-09" db="EMBL/GenBank/DDBJ databases">
        <title>Biosynthesis of the nuclear factor of activated T cells inhibitor NFAT-133 and its congeners in Streptomyces pactum.</title>
        <authorList>
            <person name="Zhou W."/>
            <person name="Posri P."/>
            <person name="Abugrain M.E."/>
            <person name="Weisberg A.J."/>
            <person name="Chang J.H."/>
            <person name="Mahmud T."/>
        </authorList>
    </citation>
    <scope>NUCLEOTIDE SEQUENCE [LARGE SCALE GENOMIC DNA]</scope>
    <source>
        <strain evidence="3 4">ATCC 27456</strain>
    </source>
</reference>
<proteinExistence type="predicted"/>
<evidence type="ECO:0000256" key="1">
    <source>
        <dbReference type="ARBA" id="ARBA00022729"/>
    </source>
</evidence>
<protein>
    <submittedName>
        <fullName evidence="3">VCBS repeat-containing protein</fullName>
    </submittedName>
</protein>
<feature type="chain" id="PRO_5046226946" evidence="2">
    <location>
        <begin position="36"/>
        <end position="308"/>
    </location>
</feature>
<accession>A0ABS0NQJ7</accession>
<name>A0ABS0NQJ7_9ACTN</name>
<dbReference type="Proteomes" id="UP000807371">
    <property type="component" value="Unassembled WGS sequence"/>
</dbReference>
<dbReference type="PANTHER" id="PTHR46580">
    <property type="entry name" value="SENSOR KINASE-RELATED"/>
    <property type="match status" value="1"/>
</dbReference>
<dbReference type="InterPro" id="IPR013517">
    <property type="entry name" value="FG-GAP"/>
</dbReference>
<evidence type="ECO:0000313" key="3">
    <source>
        <dbReference type="EMBL" id="MBH5337475.1"/>
    </source>
</evidence>
<dbReference type="Pfam" id="PF13517">
    <property type="entry name" value="FG-GAP_3"/>
    <property type="match status" value="1"/>
</dbReference>
<sequence>MAQTSGRRRGTAVARLTTAAIAAALVGTSAGAAVADTPAPAPASVNGVQQAGERLVGAPSAAPRTVAAPAPVLPLMASVRSGDLYAYEPNGRGGLTSREWVTDSWQSIDASVQVVTGDVYGLYFRTLSGALGYSNGDRTTWLGEDWARYDVLRSVGNLGGAKYADLIARDRSGVLWLYLAKADGTLTGRKKVGPGWGQFTQLAGQGDLTGDGKADLVAADRSGVLWLYKGTGDYTKPFAPRTRIGSGWGQFNHLVSSGDVNLDGRSDLLARDKAGALWLYEGTGKAAAPFKAKKKIGNSGWNQYVQIF</sequence>
<dbReference type="Gene3D" id="2.115.10.10">
    <property type="entry name" value="Tachylectin 2"/>
    <property type="match status" value="1"/>
</dbReference>
<keyword evidence="1 2" id="KW-0732">Signal</keyword>
<organism evidence="3 4">
    <name type="scientific">Streptomyces pactum</name>
    <dbReference type="NCBI Taxonomy" id="68249"/>
    <lineage>
        <taxon>Bacteria</taxon>
        <taxon>Bacillati</taxon>
        <taxon>Actinomycetota</taxon>
        <taxon>Actinomycetes</taxon>
        <taxon>Kitasatosporales</taxon>
        <taxon>Streptomycetaceae</taxon>
        <taxon>Streptomyces</taxon>
    </lineage>
</organism>
<dbReference type="PANTHER" id="PTHR46580:SF4">
    <property type="entry name" value="ATP_GTP-BINDING PROTEIN"/>
    <property type="match status" value="1"/>
</dbReference>
<gene>
    <name evidence="3" type="ORF">IHE55_23000</name>
</gene>
<dbReference type="InterPro" id="IPR028994">
    <property type="entry name" value="Integrin_alpha_N"/>
</dbReference>
<comment type="caution">
    <text evidence="3">The sequence shown here is derived from an EMBL/GenBank/DDBJ whole genome shotgun (WGS) entry which is preliminary data.</text>
</comment>